<sequence length="182" mass="20645">MELQAIKNKIITIQGQQVILDSDVAELYGVETKRINEAVKNNPDKFPEGYILYLSMDEAISSRSKISTLKNTKRGDNLKYPPKAFSERGLYMLATILKSPVATETTIAIVETFAKVRELSRNITELQQQTDKEQQKTMLQKSGEIMSDIICSDFETTDTETTLELNLFVLGVKHTIKRKPKK</sequence>
<evidence type="ECO:0000259" key="2">
    <source>
        <dbReference type="Pfam" id="PF10543"/>
    </source>
</evidence>
<reference evidence="3" key="1">
    <citation type="submission" date="2019-08" db="EMBL/GenBank/DDBJ databases">
        <authorList>
            <person name="Kucharzyk K."/>
            <person name="Murdoch R.W."/>
            <person name="Higgins S."/>
            <person name="Loffler F."/>
        </authorList>
    </citation>
    <scope>NUCLEOTIDE SEQUENCE</scope>
</reference>
<protein>
    <recommendedName>
        <fullName evidence="2">KilA-N DNA-binding domain-containing protein</fullName>
    </recommendedName>
</protein>
<dbReference type="AlphaFoldDB" id="A0A644VEG8"/>
<feature type="coiled-coil region" evidence="1">
    <location>
        <begin position="109"/>
        <end position="136"/>
    </location>
</feature>
<evidence type="ECO:0000256" key="1">
    <source>
        <dbReference type="SAM" id="Coils"/>
    </source>
</evidence>
<evidence type="ECO:0000313" key="3">
    <source>
        <dbReference type="EMBL" id="MPL89565.1"/>
    </source>
</evidence>
<gene>
    <name evidence="3" type="ORF">SDC9_35601</name>
</gene>
<proteinExistence type="predicted"/>
<organism evidence="3">
    <name type="scientific">bioreactor metagenome</name>
    <dbReference type="NCBI Taxonomy" id="1076179"/>
    <lineage>
        <taxon>unclassified sequences</taxon>
        <taxon>metagenomes</taxon>
        <taxon>ecological metagenomes</taxon>
    </lineage>
</organism>
<dbReference type="EMBL" id="VSSQ01000282">
    <property type="protein sequence ID" value="MPL89565.1"/>
    <property type="molecule type" value="Genomic_DNA"/>
</dbReference>
<feature type="domain" description="KilA-N DNA-binding" evidence="2">
    <location>
        <begin position="8"/>
        <end position="96"/>
    </location>
</feature>
<name>A0A644VEG8_9ZZZZ</name>
<accession>A0A644VEG8</accession>
<comment type="caution">
    <text evidence="3">The sequence shown here is derived from an EMBL/GenBank/DDBJ whole genome shotgun (WGS) entry which is preliminary data.</text>
</comment>
<keyword evidence="1" id="KW-0175">Coiled coil</keyword>
<dbReference type="InterPro" id="IPR018873">
    <property type="entry name" value="KilA-N_DNA-bd_domain"/>
</dbReference>
<dbReference type="Pfam" id="PF10543">
    <property type="entry name" value="ORF6N"/>
    <property type="match status" value="1"/>
</dbReference>